<accession>A0A645B2G8</accession>
<sequence length="167" mass="18822">MAVPRVDELLHRAIGRVEVVNHDAVTDKARDGSIYKHHRHLAAARIANFVELFCRNMLRGKDDSVYIIVAKHAELLKLQIPVKIVAADKGRISRLAQRLIQRGDYASEKGDGQRWHHNADGQRPVGFQASRVSVDAITQSLDRFIDSLAVLIADITAVEIFRNSRKR</sequence>
<reference evidence="1" key="1">
    <citation type="submission" date="2019-08" db="EMBL/GenBank/DDBJ databases">
        <authorList>
            <person name="Kucharzyk K."/>
            <person name="Murdoch R.W."/>
            <person name="Higgins S."/>
            <person name="Loffler F."/>
        </authorList>
    </citation>
    <scope>NUCLEOTIDE SEQUENCE</scope>
</reference>
<proteinExistence type="predicted"/>
<comment type="caution">
    <text evidence="1">The sequence shown here is derived from an EMBL/GenBank/DDBJ whole genome shotgun (WGS) entry which is preliminary data.</text>
</comment>
<gene>
    <name evidence="1" type="ORF">SDC9_106431</name>
</gene>
<protein>
    <submittedName>
        <fullName evidence="1">Uncharacterized protein</fullName>
    </submittedName>
</protein>
<organism evidence="1">
    <name type="scientific">bioreactor metagenome</name>
    <dbReference type="NCBI Taxonomy" id="1076179"/>
    <lineage>
        <taxon>unclassified sequences</taxon>
        <taxon>metagenomes</taxon>
        <taxon>ecological metagenomes</taxon>
    </lineage>
</organism>
<evidence type="ECO:0000313" key="1">
    <source>
        <dbReference type="EMBL" id="MPM59587.1"/>
    </source>
</evidence>
<dbReference type="AlphaFoldDB" id="A0A645B2G8"/>
<dbReference type="EMBL" id="VSSQ01017364">
    <property type="protein sequence ID" value="MPM59587.1"/>
    <property type="molecule type" value="Genomic_DNA"/>
</dbReference>
<name>A0A645B2G8_9ZZZZ</name>